<dbReference type="EMBL" id="CP002521">
    <property type="protein sequence ID" value="ADX44142.1"/>
    <property type="molecule type" value="Genomic_DNA"/>
</dbReference>
<protein>
    <submittedName>
        <fullName evidence="2">Uncharacterized protein</fullName>
    </submittedName>
</protein>
<sequence>MHCIYNQCSNRAMPDIALQRIHRTRLLQIWRSAGWPCRDTVEIDLLAAGMLRLVPEPGGHEVLRLTDAGIACLAQARQRNARALSAHDRLAMRFAEQLLSAGRIVWRELSLRAAVEALPLPAPAPVPPLSPATPGRGTLAGLWDGEDADTGACLPPPAVARVWRMARPDLFSIRHTSVPAYLQPMVHEVKASRADLLSDLRHAAKREAYQWLCEECYYVFPAGIAELSEIPEPFGVWVLHGSIETGRFELLRPARHARCPLPFAVWMALCRATPLHGEGEPAQALLGEEGQEGRVPDPGVPAHVPAEVPAAAPSAAP</sequence>
<evidence type="ECO:0000313" key="2">
    <source>
        <dbReference type="EMBL" id="ADX44142.1"/>
    </source>
</evidence>
<reference evidence="2" key="1">
    <citation type="submission" date="2011-02" db="EMBL/GenBank/DDBJ databases">
        <title>Complete sequence of Acidovorax avenae subsp. avenae ATCC 19860.</title>
        <authorList>
            <consortium name="US DOE Joint Genome Institute"/>
            <person name="Lucas S."/>
            <person name="Copeland A."/>
            <person name="Lapidus A."/>
            <person name="Cheng J.-F."/>
            <person name="Goodwin L."/>
            <person name="Pitluck S."/>
            <person name="Chertkov O."/>
            <person name="Held B."/>
            <person name="Detter J.C."/>
            <person name="Han C."/>
            <person name="Tapia R."/>
            <person name="Land M."/>
            <person name="Hauser L."/>
            <person name="Kyrpides N."/>
            <person name="Ivanova N."/>
            <person name="Ovchinnikova G."/>
            <person name="Pagani I."/>
            <person name="Gordon S."/>
            <person name="Woyke T."/>
        </authorList>
    </citation>
    <scope>NUCLEOTIDE SEQUENCE</scope>
    <source>
        <strain evidence="2">ATCC 19860</strain>
    </source>
</reference>
<name>F0Q211_PARA1</name>
<feature type="compositionally biased region" description="Low complexity" evidence="1">
    <location>
        <begin position="300"/>
        <end position="317"/>
    </location>
</feature>
<accession>F0Q211</accession>
<dbReference type="Proteomes" id="UP000002482">
    <property type="component" value="Chromosome"/>
</dbReference>
<keyword evidence="3" id="KW-1185">Reference proteome</keyword>
<evidence type="ECO:0000313" key="3">
    <source>
        <dbReference type="Proteomes" id="UP000002482"/>
    </source>
</evidence>
<gene>
    <name evidence="2" type="ordered locus">Acav_0216</name>
</gene>
<dbReference type="KEGG" id="aaa:Acav_0216"/>
<organism evidence="2 3">
    <name type="scientific">Paracidovorax avenae (strain ATCC 19860 / DSM 7227 / CCUG 15838 / JCM 20985 / LMG 2117 / NCPPB 1011)</name>
    <name type="common">Acidovorax avenae</name>
    <dbReference type="NCBI Taxonomy" id="643561"/>
    <lineage>
        <taxon>Bacteria</taxon>
        <taxon>Pseudomonadati</taxon>
        <taxon>Pseudomonadota</taxon>
        <taxon>Betaproteobacteria</taxon>
        <taxon>Burkholderiales</taxon>
        <taxon>Comamonadaceae</taxon>
        <taxon>Paracidovorax</taxon>
    </lineage>
</organism>
<dbReference type="AlphaFoldDB" id="F0Q211"/>
<feature type="region of interest" description="Disordered" evidence="1">
    <location>
        <begin position="286"/>
        <end position="317"/>
    </location>
</feature>
<dbReference type="HOGENOM" id="CLU_075316_0_0_4"/>
<evidence type="ECO:0000256" key="1">
    <source>
        <dbReference type="SAM" id="MobiDB-lite"/>
    </source>
</evidence>
<proteinExistence type="predicted"/>